<dbReference type="Pfam" id="PF00069">
    <property type="entry name" value="Pkinase"/>
    <property type="match status" value="1"/>
</dbReference>
<accession>A0A0W0CFF4</accession>
<organism evidence="3 4">
    <name type="scientific">Candida glabrata</name>
    <name type="common">Yeast</name>
    <name type="synonym">Torulopsis glabrata</name>
    <dbReference type="NCBI Taxonomy" id="5478"/>
    <lineage>
        <taxon>Eukaryota</taxon>
        <taxon>Fungi</taxon>
        <taxon>Dikarya</taxon>
        <taxon>Ascomycota</taxon>
        <taxon>Saccharomycotina</taxon>
        <taxon>Saccharomycetes</taxon>
        <taxon>Saccharomycetales</taxon>
        <taxon>Saccharomycetaceae</taxon>
        <taxon>Nakaseomyces</taxon>
    </lineage>
</organism>
<dbReference type="EMBL" id="LLZZ01000043">
    <property type="protein sequence ID" value="KTB11053.1"/>
    <property type="molecule type" value="Genomic_DNA"/>
</dbReference>
<evidence type="ECO:0000313" key="2">
    <source>
        <dbReference type="EMBL" id="KTA97266.1"/>
    </source>
</evidence>
<dbReference type="PANTHER" id="PTHR44167:SF24">
    <property type="entry name" value="SERINE_THREONINE-PROTEIN KINASE CHK2"/>
    <property type="match status" value="1"/>
</dbReference>
<protein>
    <submittedName>
        <fullName evidence="3">Putative serine/threonine-protein kinase RTK1</fullName>
    </submittedName>
</protein>
<dbReference type="SMART" id="SM00220">
    <property type="entry name" value="S_TKc"/>
    <property type="match status" value="1"/>
</dbReference>
<evidence type="ECO:0000259" key="1">
    <source>
        <dbReference type="PROSITE" id="PS50011"/>
    </source>
</evidence>
<proteinExistence type="predicted"/>
<dbReference type="VEuPathDB" id="FungiDB:B1J91_J04972g"/>
<sequence length="339" mass="38537">MVIAVADQRPRGFRSAFSGIFSKTDKRATGKKLAADALSLNSKAIKFAKGTTCDVVVSLDKKTGQTVAKKVYNTDRDPSKDYRDYMVTVLRNEYDILVTLRKSKYVVNVYDLDISKRTIKMEFLPFSLSRVLSMDLSPSLQEKKCYFLQICEAVQYLHSRGIVHRDLKLENIMLCADACQIKLIDFGVAVNRQDPQSLTTACKGMCGTEALMAPEVLGSISYVGEYADCWSVGIIMFQIFNISNDSVRWKPRYPWESARFSNSIYKIYSEEADTSVVLTNLEDDEDLKELILLFLHIDSLKRLTMKKALESKFLASIKGVKHSHDRTLRVCNKVFQLKH</sequence>
<keyword evidence="3" id="KW-0808">Transferase</keyword>
<dbReference type="InterPro" id="IPR011009">
    <property type="entry name" value="Kinase-like_dom_sf"/>
</dbReference>
<dbReference type="SUPFAM" id="SSF56112">
    <property type="entry name" value="Protein kinase-like (PK-like)"/>
    <property type="match status" value="1"/>
</dbReference>
<dbReference type="CDD" id="cd13994">
    <property type="entry name" value="STKc_HAL4_like"/>
    <property type="match status" value="1"/>
</dbReference>
<dbReference type="Gene3D" id="1.10.510.10">
    <property type="entry name" value="Transferase(Phosphotransferase) domain 1"/>
    <property type="match status" value="1"/>
</dbReference>
<dbReference type="InterPro" id="IPR008271">
    <property type="entry name" value="Ser/Thr_kinase_AS"/>
</dbReference>
<dbReference type="AlphaFoldDB" id="A0A0W0CFF4"/>
<dbReference type="VEuPathDB" id="FungiDB:GW608_J04829"/>
<dbReference type="EMBL" id="LLZZ01000162">
    <property type="protein sequence ID" value="KTA97266.1"/>
    <property type="molecule type" value="Genomic_DNA"/>
</dbReference>
<feature type="domain" description="Protein kinase" evidence="1">
    <location>
        <begin position="41"/>
        <end position="314"/>
    </location>
</feature>
<dbReference type="GO" id="GO:0005524">
    <property type="term" value="F:ATP binding"/>
    <property type="evidence" value="ECO:0007669"/>
    <property type="project" value="InterPro"/>
</dbReference>
<dbReference type="GO" id="GO:0005737">
    <property type="term" value="C:cytoplasm"/>
    <property type="evidence" value="ECO:0007669"/>
    <property type="project" value="TreeGrafter"/>
</dbReference>
<dbReference type="PANTHER" id="PTHR44167">
    <property type="entry name" value="OVARIAN-SPECIFIC SERINE/THREONINE-PROTEIN KINASE LOK-RELATED"/>
    <property type="match status" value="1"/>
</dbReference>
<reference evidence="3 4" key="1">
    <citation type="submission" date="2015-10" db="EMBL/GenBank/DDBJ databases">
        <title>Draft genomes sequences of Candida glabrata isolates 1A, 1B, 2A, 2B, 3A and 3B.</title>
        <authorList>
            <person name="Haavelsrud O.E."/>
            <person name="Gaustad P."/>
        </authorList>
    </citation>
    <scope>NUCLEOTIDE SEQUENCE [LARGE SCALE GENOMIC DNA]</scope>
    <source>
        <strain evidence="3">910700640</strain>
    </source>
</reference>
<evidence type="ECO:0000313" key="4">
    <source>
        <dbReference type="Proteomes" id="UP000054886"/>
    </source>
</evidence>
<name>A0A0W0CFF4_CANGB</name>
<keyword evidence="3" id="KW-0418">Kinase</keyword>
<dbReference type="GO" id="GO:0005634">
    <property type="term" value="C:nucleus"/>
    <property type="evidence" value="ECO:0007669"/>
    <property type="project" value="TreeGrafter"/>
</dbReference>
<dbReference type="GO" id="GO:0044773">
    <property type="term" value="P:mitotic DNA damage checkpoint signaling"/>
    <property type="evidence" value="ECO:0007669"/>
    <property type="project" value="TreeGrafter"/>
</dbReference>
<dbReference type="InterPro" id="IPR000719">
    <property type="entry name" value="Prot_kinase_dom"/>
</dbReference>
<dbReference type="VEuPathDB" id="FungiDB:GVI51_J04807"/>
<dbReference type="VEuPathDB" id="FungiDB:GWK60_J04785"/>
<dbReference type="Proteomes" id="UP000054886">
    <property type="component" value="Unassembled WGS sequence"/>
</dbReference>
<dbReference type="OMA" id="QRTIRIC"/>
<dbReference type="PROSITE" id="PS00108">
    <property type="entry name" value="PROTEIN_KINASE_ST"/>
    <property type="match status" value="1"/>
</dbReference>
<dbReference type="PROSITE" id="PS50011">
    <property type="entry name" value="PROTEIN_KINASE_DOM"/>
    <property type="match status" value="1"/>
</dbReference>
<dbReference type="VEuPathDB" id="FungiDB:CAGL0J04972g"/>
<gene>
    <name evidence="3" type="ORF">AO440_002979</name>
    <name evidence="2" type="ORF">AO440_005302</name>
</gene>
<evidence type="ECO:0000313" key="3">
    <source>
        <dbReference type="EMBL" id="KTB11053.1"/>
    </source>
</evidence>
<dbReference type="GO" id="GO:0004674">
    <property type="term" value="F:protein serine/threonine kinase activity"/>
    <property type="evidence" value="ECO:0007669"/>
    <property type="project" value="TreeGrafter"/>
</dbReference>
<comment type="caution">
    <text evidence="3">The sequence shown here is derived from an EMBL/GenBank/DDBJ whole genome shotgun (WGS) entry which is preliminary data.</text>
</comment>